<dbReference type="RefSeq" id="WP_255064118.1">
    <property type="nucleotide sequence ID" value="NZ_JANDBD010000015.1"/>
</dbReference>
<evidence type="ECO:0000313" key="2">
    <source>
        <dbReference type="EMBL" id="MCP9276195.1"/>
    </source>
</evidence>
<dbReference type="Pfam" id="PF14530">
    <property type="entry name" value="DUF4439"/>
    <property type="match status" value="1"/>
</dbReference>
<dbReference type="SUPFAM" id="SSF47240">
    <property type="entry name" value="Ferritin-like"/>
    <property type="match status" value="1"/>
</dbReference>
<reference evidence="2 3" key="1">
    <citation type="submission" date="2022-06" db="EMBL/GenBank/DDBJ databases">
        <title>Mycolicibacterium sp. CAU 1645 isolated from seawater.</title>
        <authorList>
            <person name="Kim W."/>
        </authorList>
    </citation>
    <scope>NUCLEOTIDE SEQUENCE [LARGE SCALE GENOMIC DNA]</scope>
    <source>
        <strain evidence="2 3">CAU 1645</strain>
    </source>
</reference>
<organism evidence="2 3">
    <name type="scientific">Mycolicibacterium arenosum</name>
    <dbReference type="NCBI Taxonomy" id="2952157"/>
    <lineage>
        <taxon>Bacteria</taxon>
        <taxon>Bacillati</taxon>
        <taxon>Actinomycetota</taxon>
        <taxon>Actinomycetes</taxon>
        <taxon>Mycobacteriales</taxon>
        <taxon>Mycobacteriaceae</taxon>
        <taxon>Mycolicibacterium</taxon>
    </lineage>
</organism>
<dbReference type="CDD" id="cd00657">
    <property type="entry name" value="Ferritin_like"/>
    <property type="match status" value="1"/>
</dbReference>
<dbReference type="InterPro" id="IPR012347">
    <property type="entry name" value="Ferritin-like"/>
</dbReference>
<sequence length="159" mass="16647">MTSPSSSPEPTPERPDAAGDAALFDAVTAEHGMIYGYGVVSAHSNPTANGLVSSALREHRTRREEAIARLTARGVTPPLPAPGYALPSAVDDPIDAAKLGLRMEEDACDVWRAVLEQATVSEDRALAVTALTESAVNAAAWRKRLGTEPSTVPFPGGDD</sequence>
<dbReference type="Proteomes" id="UP001651690">
    <property type="component" value="Unassembled WGS sequence"/>
</dbReference>
<dbReference type="InterPro" id="IPR029447">
    <property type="entry name" value="DUF4439"/>
</dbReference>
<dbReference type="Gene3D" id="1.20.1260.10">
    <property type="match status" value="1"/>
</dbReference>
<evidence type="ECO:0000259" key="1">
    <source>
        <dbReference type="Pfam" id="PF14530"/>
    </source>
</evidence>
<gene>
    <name evidence="2" type="ORF">NM203_28810</name>
</gene>
<comment type="caution">
    <text evidence="2">The sequence shown here is derived from an EMBL/GenBank/DDBJ whole genome shotgun (WGS) entry which is preliminary data.</text>
</comment>
<proteinExistence type="predicted"/>
<dbReference type="EMBL" id="JANDBD010000015">
    <property type="protein sequence ID" value="MCP9276195.1"/>
    <property type="molecule type" value="Genomic_DNA"/>
</dbReference>
<keyword evidence="3" id="KW-1185">Reference proteome</keyword>
<protein>
    <submittedName>
        <fullName evidence="2">Ferritin-like domain-containing protein</fullName>
    </submittedName>
</protein>
<accession>A0ABT1MCD5</accession>
<feature type="domain" description="DUF4439" evidence="1">
    <location>
        <begin position="22"/>
        <end position="158"/>
    </location>
</feature>
<name>A0ABT1MCD5_9MYCO</name>
<evidence type="ECO:0000313" key="3">
    <source>
        <dbReference type="Proteomes" id="UP001651690"/>
    </source>
</evidence>
<dbReference type="InterPro" id="IPR009078">
    <property type="entry name" value="Ferritin-like_SF"/>
</dbReference>